<dbReference type="Gene3D" id="3.90.226.10">
    <property type="entry name" value="2-enoyl-CoA Hydratase, Chain A, domain 1"/>
    <property type="match status" value="1"/>
</dbReference>
<name>A0ABW1YNH2_9GAMM</name>
<dbReference type="InterPro" id="IPR029045">
    <property type="entry name" value="ClpP/crotonase-like_dom_sf"/>
</dbReference>
<comment type="caution">
    <text evidence="3">The sequence shown here is derived from an EMBL/GenBank/DDBJ whole genome shotgun (WGS) entry which is preliminary data.</text>
</comment>
<feature type="region of interest" description="Disordered" evidence="1">
    <location>
        <begin position="11"/>
        <end position="35"/>
    </location>
</feature>
<gene>
    <name evidence="3" type="ORF">ACFQBM_06200</name>
</gene>
<dbReference type="RefSeq" id="WP_226864837.1">
    <property type="nucleotide sequence ID" value="NZ_JACZFR010000023.1"/>
</dbReference>
<protein>
    <submittedName>
        <fullName evidence="3">S41 family peptidase</fullName>
    </submittedName>
</protein>
<evidence type="ECO:0000256" key="1">
    <source>
        <dbReference type="SAM" id="MobiDB-lite"/>
    </source>
</evidence>
<dbReference type="PANTHER" id="PTHR32060">
    <property type="entry name" value="TAIL-SPECIFIC PROTEASE"/>
    <property type="match status" value="1"/>
</dbReference>
<dbReference type="InterPro" id="IPR036034">
    <property type="entry name" value="PDZ_sf"/>
</dbReference>
<proteinExistence type="predicted"/>
<evidence type="ECO:0000313" key="3">
    <source>
        <dbReference type="EMBL" id="MFC6632859.1"/>
    </source>
</evidence>
<sequence>MSAFCLAACSGGGGGDSSNSGNDNDNNYNEPVGWQSGVFQPADDFANRCESPRSGIDPATDAPYKDIRGTALDERNWLRSWSNDFYLWYDEIADRDPANHGTHEYFDLLKTTELSSTGGEKDKFHFLMPTDDWNQQSQSGVAVGYGFQWAILQSKPPRQILAAYSNGEDSWPTGISRGARVLMVDGVDVVNAEDQASVDILNAVFFPAESGDNHDFLVEYPDGTTASVSLTASAVTSDPVQNENEDVITIANGKRVGYLLFNDHIATAEKELKLAVEQLSAKGIDELVLDLRYNGGGYLAIASQLAYMIAGPEQAGVNWNAGEWTANKTFEQLEFNNKHPDTDPFTKEPLDPIPFIPVTIGLSPSLDKNQPLPSLNLDRVFVLTGPNTCSASEAIINGLRGVGVGVVQIGKQTCGKPYGFYPTDNCGTTYFSIQFRGVNEKGFGDYSDGFIPASYDDGGAVVLGCEVGDDFSRPLGDVGEARLATALNYIETDSCGAFSANSFAGEAQYGVRLSAGEGRIAKSPWRQNRILLMGR</sequence>
<accession>A0ABW1YNH2</accession>
<keyword evidence="4" id="KW-1185">Reference proteome</keyword>
<reference evidence="4" key="1">
    <citation type="journal article" date="2019" name="Int. J. Syst. Evol. Microbiol.">
        <title>The Global Catalogue of Microorganisms (GCM) 10K type strain sequencing project: providing services to taxonomists for standard genome sequencing and annotation.</title>
        <authorList>
            <consortium name="The Broad Institute Genomics Platform"/>
            <consortium name="The Broad Institute Genome Sequencing Center for Infectious Disease"/>
            <person name="Wu L."/>
            <person name="Ma J."/>
        </authorList>
    </citation>
    <scope>NUCLEOTIDE SEQUENCE [LARGE SCALE GENOMIC DNA]</scope>
    <source>
        <strain evidence="4">CGMCC 1.13718</strain>
    </source>
</reference>
<feature type="domain" description="Tail specific protease" evidence="2">
    <location>
        <begin position="255"/>
        <end position="416"/>
    </location>
</feature>
<evidence type="ECO:0000259" key="2">
    <source>
        <dbReference type="Pfam" id="PF03572"/>
    </source>
</evidence>
<dbReference type="Pfam" id="PF03572">
    <property type="entry name" value="Peptidase_S41"/>
    <property type="match status" value="1"/>
</dbReference>
<feature type="compositionally biased region" description="Low complexity" evidence="1">
    <location>
        <begin position="17"/>
        <end position="27"/>
    </location>
</feature>
<dbReference type="Gene3D" id="3.30.750.170">
    <property type="match status" value="1"/>
</dbReference>
<dbReference type="Gene3D" id="2.30.42.10">
    <property type="match status" value="1"/>
</dbReference>
<dbReference type="PANTHER" id="PTHR32060:SF30">
    <property type="entry name" value="CARBOXY-TERMINAL PROCESSING PROTEASE CTPA"/>
    <property type="match status" value="1"/>
</dbReference>
<dbReference type="Proteomes" id="UP001596425">
    <property type="component" value="Unassembled WGS sequence"/>
</dbReference>
<dbReference type="SUPFAM" id="SSF52096">
    <property type="entry name" value="ClpP/crotonase"/>
    <property type="match status" value="1"/>
</dbReference>
<evidence type="ECO:0000313" key="4">
    <source>
        <dbReference type="Proteomes" id="UP001596425"/>
    </source>
</evidence>
<dbReference type="InterPro" id="IPR005151">
    <property type="entry name" value="Tail-specific_protease"/>
</dbReference>
<organism evidence="3 4">
    <name type="scientific">Microbulbifer taiwanensis</name>
    <dbReference type="NCBI Taxonomy" id="986746"/>
    <lineage>
        <taxon>Bacteria</taxon>
        <taxon>Pseudomonadati</taxon>
        <taxon>Pseudomonadota</taxon>
        <taxon>Gammaproteobacteria</taxon>
        <taxon>Cellvibrionales</taxon>
        <taxon>Microbulbiferaceae</taxon>
        <taxon>Microbulbifer</taxon>
    </lineage>
</organism>
<dbReference type="EMBL" id="JBHSVR010000001">
    <property type="protein sequence ID" value="MFC6632859.1"/>
    <property type="molecule type" value="Genomic_DNA"/>
</dbReference>